<dbReference type="GO" id="GO:0004764">
    <property type="term" value="F:shikimate 3-dehydrogenase (NADP+) activity"/>
    <property type="evidence" value="ECO:0007669"/>
    <property type="project" value="UniProtKB-EC"/>
</dbReference>
<dbReference type="Proteomes" id="UP000196386">
    <property type="component" value="Unassembled WGS sequence"/>
</dbReference>
<dbReference type="InterPro" id="IPR036291">
    <property type="entry name" value="NAD(P)-bd_dom_sf"/>
</dbReference>
<evidence type="ECO:0000259" key="5">
    <source>
        <dbReference type="Pfam" id="PF01488"/>
    </source>
</evidence>
<dbReference type="Pfam" id="PF08501">
    <property type="entry name" value="Shikimate_dh_N"/>
    <property type="match status" value="1"/>
</dbReference>
<dbReference type="RefSeq" id="WP_006876374.1">
    <property type="nucleotide sequence ID" value="NZ_CABIWA010000001.1"/>
</dbReference>
<name>A0A174M8R6_9FIRM</name>
<evidence type="ECO:0000256" key="3">
    <source>
        <dbReference type="ARBA" id="ARBA00023141"/>
    </source>
</evidence>
<dbReference type="InterPro" id="IPR006151">
    <property type="entry name" value="Shikm_DH/Glu-tRNA_Rdtase"/>
</dbReference>
<dbReference type="OrthoDB" id="9792692at2"/>
<dbReference type="GO" id="GO:0009423">
    <property type="term" value="P:chorismate biosynthetic process"/>
    <property type="evidence" value="ECO:0007669"/>
    <property type="project" value="UniProtKB-UniPathway"/>
</dbReference>
<proteinExistence type="predicted"/>
<dbReference type="EC" id="1.1.1.25" evidence="2"/>
<dbReference type="SUPFAM" id="SSF53223">
    <property type="entry name" value="Aminoacid dehydrogenase-like, N-terminal domain"/>
    <property type="match status" value="1"/>
</dbReference>
<comment type="pathway">
    <text evidence="1">Metabolic intermediate biosynthesis; chorismate biosynthesis; chorismate from D-erythrose 4-phosphate and phosphoenolpyruvate: step 4/7.</text>
</comment>
<dbReference type="UniPathway" id="UPA00053">
    <property type="reaction ID" value="UER00087"/>
</dbReference>
<feature type="domain" description="Shikimate dehydrogenase substrate binding N-terminal" evidence="6">
    <location>
        <begin position="8"/>
        <end position="89"/>
    </location>
</feature>
<keyword evidence="3" id="KW-0057">Aromatic amino acid biosynthesis</keyword>
<dbReference type="InterPro" id="IPR013708">
    <property type="entry name" value="Shikimate_DH-bd_N"/>
</dbReference>
<dbReference type="InterPro" id="IPR046346">
    <property type="entry name" value="Aminoacid_DH-like_N_sf"/>
</dbReference>
<dbReference type="Proteomes" id="UP000260828">
    <property type="component" value="Unassembled WGS sequence"/>
</dbReference>
<dbReference type="GeneID" id="72464719"/>
<dbReference type="GO" id="GO:0019632">
    <property type="term" value="P:shikimate metabolic process"/>
    <property type="evidence" value="ECO:0007669"/>
    <property type="project" value="TreeGrafter"/>
</dbReference>
<keyword evidence="7" id="KW-0560">Oxidoreductase</keyword>
<dbReference type="SUPFAM" id="SSF51735">
    <property type="entry name" value="NAD(P)-binding Rossmann-fold domains"/>
    <property type="match status" value="1"/>
</dbReference>
<organism evidence="7 10">
    <name type="scientific">Anaerotruncus colihominis</name>
    <dbReference type="NCBI Taxonomy" id="169435"/>
    <lineage>
        <taxon>Bacteria</taxon>
        <taxon>Bacillati</taxon>
        <taxon>Bacillota</taxon>
        <taxon>Clostridia</taxon>
        <taxon>Eubacteriales</taxon>
        <taxon>Oscillospiraceae</taxon>
        <taxon>Anaerotruncus</taxon>
    </lineage>
</organism>
<dbReference type="Gene3D" id="3.40.50.10860">
    <property type="entry name" value="Leucine Dehydrogenase, chain A, domain 1"/>
    <property type="match status" value="1"/>
</dbReference>
<evidence type="ECO:0000259" key="6">
    <source>
        <dbReference type="Pfam" id="PF08501"/>
    </source>
</evidence>
<reference evidence="9 12" key="4">
    <citation type="submission" date="2018-08" db="EMBL/GenBank/DDBJ databases">
        <title>A genome reference for cultivated species of the human gut microbiota.</title>
        <authorList>
            <person name="Zou Y."/>
            <person name="Xue W."/>
            <person name="Luo G."/>
        </authorList>
    </citation>
    <scope>NUCLEOTIDE SEQUENCE [LARGE SCALE GENOMIC DNA]</scope>
    <source>
        <strain evidence="9 12">TF05-12AC</strain>
    </source>
</reference>
<evidence type="ECO:0000313" key="9">
    <source>
        <dbReference type="EMBL" id="RGE67746.1"/>
    </source>
</evidence>
<protein>
    <recommendedName>
        <fullName evidence="2">shikimate dehydrogenase (NADP(+))</fullName>
        <ecNumber evidence="2">1.1.1.25</ecNumber>
    </recommendedName>
</protein>
<reference evidence="8" key="3">
    <citation type="journal article" date="2018" name="BMC Genomics">
        <title>Whole genome sequencing and function prediction of 133 gut anaerobes isolated from chicken caecum in pure cultures.</title>
        <authorList>
            <person name="Medvecky M."/>
            <person name="Cejkova D."/>
            <person name="Polansky O."/>
            <person name="Karasova D."/>
            <person name="Kubasova T."/>
            <person name="Cizek A."/>
            <person name="Rychlik I."/>
        </authorList>
    </citation>
    <scope>NUCLEOTIDE SEQUENCE</scope>
    <source>
        <strain evidence="8">An175</strain>
    </source>
</reference>
<evidence type="ECO:0000313" key="10">
    <source>
        <dbReference type="Proteomes" id="UP000095765"/>
    </source>
</evidence>
<gene>
    <name evidence="7" type="primary">aroE_1</name>
    <name evidence="8" type="ORF">B5F11_08140</name>
    <name evidence="9" type="ORF">DXC40_09690</name>
    <name evidence="7" type="ORF">ERS852551_00435</name>
</gene>
<dbReference type="EMBL" id="NFKP01000008">
    <property type="protein sequence ID" value="OUP69607.1"/>
    <property type="molecule type" value="Genomic_DNA"/>
</dbReference>
<evidence type="ECO:0000256" key="4">
    <source>
        <dbReference type="ARBA" id="ARBA00049442"/>
    </source>
</evidence>
<dbReference type="PANTHER" id="PTHR21089:SF1">
    <property type="entry name" value="BIFUNCTIONAL 3-DEHYDROQUINATE DEHYDRATASE_SHIKIMATE DEHYDROGENASE, CHLOROPLASTIC"/>
    <property type="match status" value="1"/>
</dbReference>
<dbReference type="AlphaFoldDB" id="A0A174M8R6"/>
<sequence>MKQYRCGLIARDIHNSITPSVYEVYARDIGMEIDFSLFNIEPEQLKGQVDFCRAHLDGFNVTMPYKQKLLEFVDEADDSALKCGSTNTVLVREGRLIAYNTDGWGLMKALELFGVAIEGKRVVMLGAGGVALSIAYQLGLHGVKQVSVVNLFLDQAQSLCERFGQRFAPVPYTAEDLCRCCRDADLFINASVVGQVGYDDFVSLEFLKELRPGAAVYDVNYSNPDARLVPAARALGLPAWIGKPMNACQGVRAFEIWFGRTPSDHCVRELIDRLQSGTTV</sequence>
<evidence type="ECO:0000256" key="1">
    <source>
        <dbReference type="ARBA" id="ARBA00004871"/>
    </source>
</evidence>
<dbReference type="EMBL" id="QVME01000004">
    <property type="protein sequence ID" value="RGE67746.1"/>
    <property type="molecule type" value="Genomic_DNA"/>
</dbReference>
<dbReference type="Pfam" id="PF01488">
    <property type="entry name" value="Shikimate_DH"/>
    <property type="match status" value="1"/>
</dbReference>
<evidence type="ECO:0000313" key="12">
    <source>
        <dbReference type="Proteomes" id="UP000260828"/>
    </source>
</evidence>
<dbReference type="Proteomes" id="UP000095765">
    <property type="component" value="Unassembled WGS sequence"/>
</dbReference>
<reference evidence="7 10" key="1">
    <citation type="submission" date="2015-09" db="EMBL/GenBank/DDBJ databases">
        <authorList>
            <consortium name="Pathogen Informatics"/>
        </authorList>
    </citation>
    <scope>NUCLEOTIDE SEQUENCE [LARGE SCALE GENOMIC DNA]</scope>
    <source>
        <strain evidence="7 10">2789STDY5834939</strain>
    </source>
</reference>
<accession>A0A174M8R6</accession>
<evidence type="ECO:0000256" key="2">
    <source>
        <dbReference type="ARBA" id="ARBA00012962"/>
    </source>
</evidence>
<dbReference type="EMBL" id="CZBE01000002">
    <property type="protein sequence ID" value="CUP31551.1"/>
    <property type="molecule type" value="Genomic_DNA"/>
</dbReference>
<reference evidence="11" key="2">
    <citation type="submission" date="2017-04" db="EMBL/GenBank/DDBJ databases">
        <title>Function of individual gut microbiota members based on whole genome sequencing of pure cultures obtained from chicken caecum.</title>
        <authorList>
            <person name="Medvecky M."/>
            <person name="Cejkova D."/>
            <person name="Polansky O."/>
            <person name="Karasova D."/>
            <person name="Kubasova T."/>
            <person name="Cizek A."/>
            <person name="Rychlik I."/>
        </authorList>
    </citation>
    <scope>NUCLEOTIDE SEQUENCE [LARGE SCALE GENOMIC DNA]</scope>
    <source>
        <strain evidence="11">An175</strain>
    </source>
</reference>
<feature type="domain" description="Quinate/shikimate 5-dehydrogenase/glutamyl-tRNA reductase" evidence="5">
    <location>
        <begin position="113"/>
        <end position="191"/>
    </location>
</feature>
<evidence type="ECO:0000313" key="7">
    <source>
        <dbReference type="EMBL" id="CUP31551.1"/>
    </source>
</evidence>
<evidence type="ECO:0000313" key="11">
    <source>
        <dbReference type="Proteomes" id="UP000196386"/>
    </source>
</evidence>
<dbReference type="PANTHER" id="PTHR21089">
    <property type="entry name" value="SHIKIMATE DEHYDROGENASE"/>
    <property type="match status" value="1"/>
</dbReference>
<dbReference type="InterPro" id="IPR022893">
    <property type="entry name" value="Shikimate_DH_fam"/>
</dbReference>
<dbReference type="Gene3D" id="3.40.50.720">
    <property type="entry name" value="NAD(P)-binding Rossmann-like Domain"/>
    <property type="match status" value="1"/>
</dbReference>
<dbReference type="GO" id="GO:0009073">
    <property type="term" value="P:aromatic amino acid family biosynthetic process"/>
    <property type="evidence" value="ECO:0007669"/>
    <property type="project" value="UniProtKB-KW"/>
</dbReference>
<keyword evidence="3" id="KW-0028">Amino-acid biosynthesis</keyword>
<dbReference type="CDD" id="cd01065">
    <property type="entry name" value="NAD_bind_Shikimate_DH"/>
    <property type="match status" value="1"/>
</dbReference>
<comment type="catalytic activity">
    <reaction evidence="4">
        <text>shikimate + NADP(+) = 3-dehydroshikimate + NADPH + H(+)</text>
        <dbReference type="Rhea" id="RHEA:17737"/>
        <dbReference type="ChEBI" id="CHEBI:15378"/>
        <dbReference type="ChEBI" id="CHEBI:16630"/>
        <dbReference type="ChEBI" id="CHEBI:36208"/>
        <dbReference type="ChEBI" id="CHEBI:57783"/>
        <dbReference type="ChEBI" id="CHEBI:58349"/>
        <dbReference type="EC" id="1.1.1.25"/>
    </reaction>
</comment>
<evidence type="ECO:0000313" key="8">
    <source>
        <dbReference type="EMBL" id="OUP69607.1"/>
    </source>
</evidence>